<accession>A0ABT1STZ2</accession>
<sequence>MEKLPISNTRSASLFAMDGIPHFFEALPLALQHVVAMIVGCVTPAIIVAGAAGLSQPDRIILIQASLIAAAIGTILQLYPLGKRTGIHFGAGLPVIFGVSFAYVPTMQSLAGDYGIAAILGAEIFGGICAILVGLSIHRIRKFFPPLVAGTVVFTIGLSLYPIAINYMAGGLGTPTYGSWQNWVVALFTLIVVIFFTHFTSGLLRLASILVGIVAGYILALAMGMVQFDNVVNAGYFEMPRVLHFGLEFDPAACIAISILFVINSIQAIGDFSATTSGAMNRQPTSDELHGAILGLGATSIVGSVLGFLPTASFSQNVGIVTTTKVINRATLALAAIIILIAGIVPKFSGLLTTIPYAVLGGATIPVFASIAMTGIKLALSDGATPRNMAIVGLAVAMGMGLSAAPESLHLFPAWVTTIFGKAPVVLASIIAISLNLILPKRHGSPSESSSEAASD</sequence>
<keyword evidence="4 7" id="KW-0812">Transmembrane</keyword>
<feature type="transmembrane region" description="Helical" evidence="7">
    <location>
        <begin position="289"/>
        <end position="309"/>
    </location>
</feature>
<dbReference type="PANTHER" id="PTHR42810">
    <property type="entry name" value="PURINE PERMEASE C1399.01C-RELATED"/>
    <property type="match status" value="1"/>
</dbReference>
<feature type="transmembrane region" description="Helical" evidence="7">
    <location>
        <begin position="85"/>
        <end position="104"/>
    </location>
</feature>
<proteinExistence type="inferred from homology"/>
<reference evidence="8 9" key="1">
    <citation type="submission" date="2022-06" db="EMBL/GenBank/DDBJ databases">
        <title>Isolation of gut microbiota from human fecal samples.</title>
        <authorList>
            <person name="Pamer E.G."/>
            <person name="Barat B."/>
            <person name="Waligurski E."/>
            <person name="Medina S."/>
            <person name="Paddock L."/>
            <person name="Mostad J."/>
        </authorList>
    </citation>
    <scope>NUCLEOTIDE SEQUENCE [LARGE SCALE GENOMIC DNA]</scope>
    <source>
        <strain evidence="8 9">DFI.1.1</strain>
    </source>
</reference>
<dbReference type="Proteomes" id="UP001206692">
    <property type="component" value="Unassembled WGS sequence"/>
</dbReference>
<feature type="transmembrane region" description="Helical" evidence="7">
    <location>
        <begin position="388"/>
        <end position="406"/>
    </location>
</feature>
<feature type="transmembrane region" description="Helical" evidence="7">
    <location>
        <begin position="330"/>
        <end position="349"/>
    </location>
</feature>
<dbReference type="RefSeq" id="WP_197408258.1">
    <property type="nucleotide sequence ID" value="NZ_JAJCIO010000022.1"/>
</dbReference>
<feature type="transmembrane region" description="Helical" evidence="7">
    <location>
        <begin position="412"/>
        <end position="439"/>
    </location>
</feature>
<protein>
    <submittedName>
        <fullName evidence="8">Purine permease</fullName>
    </submittedName>
</protein>
<keyword evidence="5 7" id="KW-1133">Transmembrane helix</keyword>
<evidence type="ECO:0000256" key="3">
    <source>
        <dbReference type="ARBA" id="ARBA00022448"/>
    </source>
</evidence>
<dbReference type="EMBL" id="JANGEW010000020">
    <property type="protein sequence ID" value="MCQ5343341.1"/>
    <property type="molecule type" value="Genomic_DNA"/>
</dbReference>
<evidence type="ECO:0000256" key="6">
    <source>
        <dbReference type="ARBA" id="ARBA00023136"/>
    </source>
</evidence>
<evidence type="ECO:0000256" key="1">
    <source>
        <dbReference type="ARBA" id="ARBA00004141"/>
    </source>
</evidence>
<keyword evidence="6 7" id="KW-0472">Membrane</keyword>
<keyword evidence="3" id="KW-0813">Transport</keyword>
<comment type="similarity">
    <text evidence="2">Belongs to the nucleobase:cation symporter-2 (NCS2) (TC 2.A.40) family.</text>
</comment>
<dbReference type="InterPro" id="IPR006043">
    <property type="entry name" value="NCS2"/>
</dbReference>
<dbReference type="Pfam" id="PF00860">
    <property type="entry name" value="Xan_ur_permease"/>
    <property type="match status" value="1"/>
</dbReference>
<feature type="transmembrane region" description="Helical" evidence="7">
    <location>
        <begin position="61"/>
        <end position="79"/>
    </location>
</feature>
<dbReference type="NCBIfam" id="TIGR00801">
    <property type="entry name" value="ncs2"/>
    <property type="match status" value="1"/>
</dbReference>
<keyword evidence="9" id="KW-1185">Reference proteome</keyword>
<evidence type="ECO:0000256" key="7">
    <source>
        <dbReference type="SAM" id="Phobius"/>
    </source>
</evidence>
<evidence type="ECO:0000256" key="5">
    <source>
        <dbReference type="ARBA" id="ARBA00022989"/>
    </source>
</evidence>
<name>A0ABT1STZ2_9FIRM</name>
<dbReference type="PROSITE" id="PS01116">
    <property type="entry name" value="XANTH_URACIL_PERMASE"/>
    <property type="match status" value="1"/>
</dbReference>
<comment type="subcellular location">
    <subcellularLocation>
        <location evidence="1">Membrane</location>
        <topology evidence="1">Multi-pass membrane protein</topology>
    </subcellularLocation>
</comment>
<evidence type="ECO:0000313" key="9">
    <source>
        <dbReference type="Proteomes" id="UP001206692"/>
    </source>
</evidence>
<dbReference type="InterPro" id="IPR006042">
    <property type="entry name" value="Xan_ur_permease"/>
</dbReference>
<evidence type="ECO:0000313" key="8">
    <source>
        <dbReference type="EMBL" id="MCQ5343341.1"/>
    </source>
</evidence>
<evidence type="ECO:0000256" key="2">
    <source>
        <dbReference type="ARBA" id="ARBA00008821"/>
    </source>
</evidence>
<organism evidence="8 9">
    <name type="scientific">Megasphaera massiliensis</name>
    <dbReference type="NCBI Taxonomy" id="1232428"/>
    <lineage>
        <taxon>Bacteria</taxon>
        <taxon>Bacillati</taxon>
        <taxon>Bacillota</taxon>
        <taxon>Negativicutes</taxon>
        <taxon>Veillonellales</taxon>
        <taxon>Veillonellaceae</taxon>
        <taxon>Megasphaera</taxon>
    </lineage>
</organism>
<dbReference type="NCBIfam" id="NF037981">
    <property type="entry name" value="NCS2_1"/>
    <property type="match status" value="1"/>
</dbReference>
<gene>
    <name evidence="8" type="ORF">NE675_09960</name>
</gene>
<feature type="transmembrane region" description="Helical" evidence="7">
    <location>
        <begin position="34"/>
        <end position="54"/>
    </location>
</feature>
<feature type="transmembrane region" description="Helical" evidence="7">
    <location>
        <begin position="116"/>
        <end position="137"/>
    </location>
</feature>
<feature type="transmembrane region" description="Helical" evidence="7">
    <location>
        <begin position="206"/>
        <end position="228"/>
    </location>
</feature>
<feature type="transmembrane region" description="Helical" evidence="7">
    <location>
        <begin position="143"/>
        <end position="168"/>
    </location>
</feature>
<feature type="transmembrane region" description="Helical" evidence="7">
    <location>
        <begin position="180"/>
        <end position="200"/>
    </location>
</feature>
<comment type="caution">
    <text evidence="8">The sequence shown here is derived from an EMBL/GenBank/DDBJ whole genome shotgun (WGS) entry which is preliminary data.</text>
</comment>
<dbReference type="PANTHER" id="PTHR42810:SF2">
    <property type="entry name" value="PURINE PERMEASE C1399.01C-RELATED"/>
    <property type="match status" value="1"/>
</dbReference>
<evidence type="ECO:0000256" key="4">
    <source>
        <dbReference type="ARBA" id="ARBA00022692"/>
    </source>
</evidence>
<feature type="transmembrane region" description="Helical" evidence="7">
    <location>
        <begin position="355"/>
        <end position="376"/>
    </location>
</feature>